<name>A0A512NTG4_9HYPH</name>
<gene>
    <name evidence="1" type="ORF">RSO01_93950</name>
</gene>
<keyword evidence="2" id="KW-1185">Reference proteome</keyword>
<proteinExistence type="predicted"/>
<dbReference type="SUPFAM" id="SSF54593">
    <property type="entry name" value="Glyoxalase/Bleomycin resistance protein/Dihydroxybiphenyl dioxygenase"/>
    <property type="match status" value="1"/>
</dbReference>
<dbReference type="EMBL" id="BKAJ01000393">
    <property type="protein sequence ID" value="GEP62229.1"/>
    <property type="molecule type" value="Genomic_DNA"/>
</dbReference>
<reference evidence="1 2" key="1">
    <citation type="submission" date="2019-07" db="EMBL/GenBank/DDBJ databases">
        <title>Whole genome shotgun sequence of Reyranella soli NBRC 108950.</title>
        <authorList>
            <person name="Hosoyama A."/>
            <person name="Uohara A."/>
            <person name="Ohji S."/>
            <person name="Ichikawa N."/>
        </authorList>
    </citation>
    <scope>NUCLEOTIDE SEQUENCE [LARGE SCALE GENOMIC DNA]</scope>
    <source>
        <strain evidence="1 2">NBRC 108950</strain>
    </source>
</reference>
<comment type="caution">
    <text evidence="1">The sequence shown here is derived from an EMBL/GenBank/DDBJ whole genome shotgun (WGS) entry which is preliminary data.</text>
</comment>
<dbReference type="Gene3D" id="3.10.180.10">
    <property type="entry name" value="2,3-Dihydroxybiphenyl 1,2-Dioxygenase, domain 1"/>
    <property type="match status" value="1"/>
</dbReference>
<protein>
    <recommendedName>
        <fullName evidence="3">Glyoxalase/fosfomycin resistance/dioxygenase domain-containing protein</fullName>
    </recommendedName>
</protein>
<dbReference type="AlphaFoldDB" id="A0A512NTG4"/>
<organism evidence="1 2">
    <name type="scientific">Reyranella soli</name>
    <dbReference type="NCBI Taxonomy" id="1230389"/>
    <lineage>
        <taxon>Bacteria</taxon>
        <taxon>Pseudomonadati</taxon>
        <taxon>Pseudomonadota</taxon>
        <taxon>Alphaproteobacteria</taxon>
        <taxon>Hyphomicrobiales</taxon>
        <taxon>Reyranellaceae</taxon>
        <taxon>Reyranella</taxon>
    </lineage>
</organism>
<sequence length="71" mass="7750">MLSYLTIGANDIPRSERFYTAVLGPLGYEKAEQKDGVAYTLPDSPIASTVPVPFMSGSLTMVWRPRSATAR</sequence>
<dbReference type="Proteomes" id="UP000321058">
    <property type="component" value="Unassembled WGS sequence"/>
</dbReference>
<dbReference type="InterPro" id="IPR029068">
    <property type="entry name" value="Glyas_Bleomycin-R_OHBP_Dase"/>
</dbReference>
<accession>A0A512NTG4</accession>
<evidence type="ECO:0000313" key="2">
    <source>
        <dbReference type="Proteomes" id="UP000321058"/>
    </source>
</evidence>
<evidence type="ECO:0000313" key="1">
    <source>
        <dbReference type="EMBL" id="GEP62229.1"/>
    </source>
</evidence>
<evidence type="ECO:0008006" key="3">
    <source>
        <dbReference type="Google" id="ProtNLM"/>
    </source>
</evidence>